<evidence type="ECO:0000256" key="1">
    <source>
        <dbReference type="SAM" id="MobiDB-lite"/>
    </source>
</evidence>
<proteinExistence type="predicted"/>
<feature type="region of interest" description="Disordered" evidence="1">
    <location>
        <begin position="56"/>
        <end position="107"/>
    </location>
</feature>
<gene>
    <name evidence="2" type="ORF">TCEB3V08_LOCUS4607</name>
</gene>
<sequence>MSESHLDSSLNPPSSIHGEQFVVLIPLRNMKATTTVNALCRRVWALFGAPRVVEGEGVESPVGRAEQQQVGDCEEGLLKRSSGEIKPRPPEKKTPRELKIGKSTRTM</sequence>
<feature type="compositionally biased region" description="Basic and acidic residues" evidence="1">
    <location>
        <begin position="76"/>
        <end position="100"/>
    </location>
</feature>
<accession>A0A7R9CLA7</accession>
<dbReference type="AlphaFoldDB" id="A0A7R9CLA7"/>
<reference evidence="2" key="1">
    <citation type="submission" date="2020-11" db="EMBL/GenBank/DDBJ databases">
        <authorList>
            <person name="Tran Van P."/>
        </authorList>
    </citation>
    <scope>NUCLEOTIDE SEQUENCE</scope>
</reference>
<organism evidence="2">
    <name type="scientific">Timema cristinae</name>
    <name type="common">Walking stick</name>
    <dbReference type="NCBI Taxonomy" id="61476"/>
    <lineage>
        <taxon>Eukaryota</taxon>
        <taxon>Metazoa</taxon>
        <taxon>Ecdysozoa</taxon>
        <taxon>Arthropoda</taxon>
        <taxon>Hexapoda</taxon>
        <taxon>Insecta</taxon>
        <taxon>Pterygota</taxon>
        <taxon>Neoptera</taxon>
        <taxon>Polyneoptera</taxon>
        <taxon>Phasmatodea</taxon>
        <taxon>Timematodea</taxon>
        <taxon>Timematoidea</taxon>
        <taxon>Timematidae</taxon>
        <taxon>Timema</taxon>
    </lineage>
</organism>
<evidence type="ECO:0000313" key="2">
    <source>
        <dbReference type="EMBL" id="CAD7398640.1"/>
    </source>
</evidence>
<protein>
    <submittedName>
        <fullName evidence="2">Uncharacterized protein</fullName>
    </submittedName>
</protein>
<dbReference type="EMBL" id="OC317720">
    <property type="protein sequence ID" value="CAD7398640.1"/>
    <property type="molecule type" value="Genomic_DNA"/>
</dbReference>
<name>A0A7R9CLA7_TIMCR</name>